<dbReference type="EMBL" id="FNPE01000031">
    <property type="protein sequence ID" value="SDZ52118.1"/>
    <property type="molecule type" value="Genomic_DNA"/>
</dbReference>
<dbReference type="Proteomes" id="UP000183417">
    <property type="component" value="Unassembled WGS sequence"/>
</dbReference>
<dbReference type="Pfam" id="PF11755">
    <property type="entry name" value="DUF3311"/>
    <property type="match status" value="1"/>
</dbReference>
<dbReference type="InterPro" id="IPR021741">
    <property type="entry name" value="DUF3311"/>
</dbReference>
<evidence type="ECO:0000313" key="3">
    <source>
        <dbReference type="EMBL" id="SDZ52118.1"/>
    </source>
</evidence>
<keyword evidence="1" id="KW-0472">Membrane</keyword>
<reference evidence="3 4" key="1">
    <citation type="submission" date="2016-10" db="EMBL/GenBank/DDBJ databases">
        <authorList>
            <person name="de Groot N.N."/>
        </authorList>
    </citation>
    <scope>NUCLEOTIDE SEQUENCE [LARGE SCALE GENOMIC DNA]</scope>
    <source>
        <strain evidence="3 4">LMG 24775</strain>
    </source>
</reference>
<evidence type="ECO:0000256" key="1">
    <source>
        <dbReference type="SAM" id="Phobius"/>
    </source>
</evidence>
<proteinExistence type="predicted"/>
<reference evidence="2 5" key="2">
    <citation type="submission" date="2020-12" db="EMBL/GenBank/DDBJ databases">
        <title>FDA dAtabase for Regulatory Grade micrObial Sequences (FDA-ARGOS): Supporting development and validation of Infectious Disease Dx tests.</title>
        <authorList>
            <person name="Sproer C."/>
            <person name="Gronow S."/>
            <person name="Severitt S."/>
            <person name="Schroder I."/>
            <person name="Tallon L."/>
            <person name="Sadzewicz L."/>
            <person name="Zhao X."/>
            <person name="Boylan J."/>
            <person name="Ott S."/>
            <person name="Bowen H."/>
            <person name="Vavikolanu K."/>
            <person name="Mehta A."/>
            <person name="Aluvathingal J."/>
            <person name="Nadendla S."/>
            <person name="Lowell S."/>
            <person name="Myers T."/>
            <person name="Yan Y."/>
            <person name="Sichtig H."/>
        </authorList>
    </citation>
    <scope>NUCLEOTIDE SEQUENCE [LARGE SCALE GENOMIC DNA]</scope>
    <source>
        <strain evidence="2 5">FDAARGOS_890</strain>
    </source>
</reference>
<evidence type="ECO:0000313" key="5">
    <source>
        <dbReference type="Proteomes" id="UP000595064"/>
    </source>
</evidence>
<accession>A0A1H3TQD3</accession>
<feature type="transmembrane region" description="Helical" evidence="1">
    <location>
        <begin position="35"/>
        <end position="57"/>
    </location>
</feature>
<feature type="transmembrane region" description="Helical" evidence="1">
    <location>
        <begin position="5"/>
        <end position="23"/>
    </location>
</feature>
<evidence type="ECO:0000313" key="2">
    <source>
        <dbReference type="EMBL" id="QPS84227.1"/>
    </source>
</evidence>
<keyword evidence="5" id="KW-1185">Reference proteome</keyword>
<dbReference type="Proteomes" id="UP000595064">
    <property type="component" value="Chromosome"/>
</dbReference>
<keyword evidence="1" id="KW-0812">Transmembrane</keyword>
<gene>
    <name evidence="2" type="ORF">I6G47_14695</name>
    <name evidence="3" type="ORF">SAMN05421547_13139</name>
</gene>
<dbReference type="AlphaFoldDB" id="A0A1H3TQD3"/>
<protein>
    <submittedName>
        <fullName evidence="2">DUF3311 domain-containing protein</fullName>
    </submittedName>
</protein>
<dbReference type="KEGG" id="dla:I6G47_14695"/>
<keyword evidence="1" id="KW-1133">Transmembrane helix</keyword>
<sequence>MLKLFIGIGIPYIAVIGLLPWVASVDRFVFGVPFIYLWIFMWFVLTSLCMLVCWLMFDRHEADDAQSA</sequence>
<dbReference type="RefSeq" id="WP_016450086.1">
    <property type="nucleotide sequence ID" value="NZ_AP025556.1"/>
</dbReference>
<evidence type="ECO:0000313" key="4">
    <source>
        <dbReference type="Proteomes" id="UP000183417"/>
    </source>
</evidence>
<organism evidence="3 4">
    <name type="scientific">Delftia lacustris</name>
    <dbReference type="NCBI Taxonomy" id="558537"/>
    <lineage>
        <taxon>Bacteria</taxon>
        <taxon>Pseudomonadati</taxon>
        <taxon>Pseudomonadota</taxon>
        <taxon>Betaproteobacteria</taxon>
        <taxon>Burkholderiales</taxon>
        <taxon>Comamonadaceae</taxon>
        <taxon>Delftia</taxon>
    </lineage>
</organism>
<name>A0A1H3TQD3_9BURK</name>
<dbReference type="EMBL" id="CP065748">
    <property type="protein sequence ID" value="QPS84227.1"/>
    <property type="molecule type" value="Genomic_DNA"/>
</dbReference>
<dbReference type="GeneID" id="94694414"/>